<dbReference type="Proteomes" id="UP000179113">
    <property type="component" value="Unassembled WGS sequence"/>
</dbReference>
<gene>
    <name evidence="1" type="ORF">A2415_03100</name>
</gene>
<reference evidence="1 2" key="1">
    <citation type="journal article" date="2016" name="Nat. Commun.">
        <title>Thousands of microbial genomes shed light on interconnected biogeochemical processes in an aquifer system.</title>
        <authorList>
            <person name="Anantharaman K."/>
            <person name="Brown C.T."/>
            <person name="Hug L.A."/>
            <person name="Sharon I."/>
            <person name="Castelle C.J."/>
            <person name="Probst A.J."/>
            <person name="Thomas B.C."/>
            <person name="Singh A."/>
            <person name="Wilkins M.J."/>
            <person name="Karaoz U."/>
            <person name="Brodie E.L."/>
            <person name="Williams K.H."/>
            <person name="Hubbard S.S."/>
            <person name="Banfield J.F."/>
        </authorList>
    </citation>
    <scope>NUCLEOTIDE SEQUENCE [LARGE SCALE GENOMIC DNA]</scope>
</reference>
<dbReference type="EMBL" id="MEWA01000023">
    <property type="protein sequence ID" value="OGC69335.1"/>
    <property type="molecule type" value="Genomic_DNA"/>
</dbReference>
<dbReference type="Gene3D" id="1.10.3210.10">
    <property type="entry name" value="Hypothetical protein af1432"/>
    <property type="match status" value="1"/>
</dbReference>
<dbReference type="SUPFAM" id="SSF109604">
    <property type="entry name" value="HD-domain/PDEase-like"/>
    <property type="match status" value="1"/>
</dbReference>
<evidence type="ECO:0008006" key="3">
    <source>
        <dbReference type="Google" id="ProtNLM"/>
    </source>
</evidence>
<accession>A0A1F4WIR0</accession>
<organism evidence="1 2">
    <name type="scientific">candidate division WWE3 bacterium RIFOXYC1_FULL_39_7</name>
    <dbReference type="NCBI Taxonomy" id="1802643"/>
    <lineage>
        <taxon>Bacteria</taxon>
        <taxon>Katanobacteria</taxon>
    </lineage>
</organism>
<comment type="caution">
    <text evidence="1">The sequence shown here is derived from an EMBL/GenBank/DDBJ whole genome shotgun (WGS) entry which is preliminary data.</text>
</comment>
<protein>
    <recommendedName>
        <fullName evidence="3">Phosphohydrolase</fullName>
    </recommendedName>
</protein>
<dbReference type="AlphaFoldDB" id="A0A1F4WIR0"/>
<name>A0A1F4WIR0_UNCKA</name>
<evidence type="ECO:0000313" key="1">
    <source>
        <dbReference type="EMBL" id="OGC69335.1"/>
    </source>
</evidence>
<sequence length="183" mass="21087">MNKDEYIGTYTGRRVHIFNPSADEIHILDIATALSRICRFNGHCRQFYSVAEHSILASLLFPPGINAKAALFHDAGEAYLGDIVRPIKRQLEMKFYRKAEGNLYRLIAKIFGLPEEIPAAVHQADNDMLFTELATITPDADLQSPRLKNYRLLPILFHHWTPEEAKEEFLKRYQQLFSQESLL</sequence>
<evidence type="ECO:0000313" key="2">
    <source>
        <dbReference type="Proteomes" id="UP000179113"/>
    </source>
</evidence>
<proteinExistence type="predicted"/>